<reference evidence="1" key="1">
    <citation type="submission" date="2019-06" db="EMBL/GenBank/DDBJ databases">
        <authorList>
            <person name="Zheng W."/>
        </authorList>
    </citation>
    <scope>NUCLEOTIDE SEQUENCE</scope>
    <source>
        <strain evidence="1">QDHG01</strain>
    </source>
</reference>
<keyword evidence="2" id="KW-1185">Reference proteome</keyword>
<dbReference type="Proteomes" id="UP000785679">
    <property type="component" value="Unassembled WGS sequence"/>
</dbReference>
<evidence type="ECO:0000313" key="1">
    <source>
        <dbReference type="EMBL" id="TNV75887.1"/>
    </source>
</evidence>
<accession>A0A8J8SYU4</accession>
<name>A0A8J8SYU4_HALGN</name>
<gene>
    <name evidence="1" type="ORF">FGO68_gene5365</name>
</gene>
<evidence type="ECO:0000313" key="2">
    <source>
        <dbReference type="Proteomes" id="UP000785679"/>
    </source>
</evidence>
<protein>
    <submittedName>
        <fullName evidence="1">Uncharacterized protein</fullName>
    </submittedName>
</protein>
<organism evidence="1 2">
    <name type="scientific">Halteria grandinella</name>
    <dbReference type="NCBI Taxonomy" id="5974"/>
    <lineage>
        <taxon>Eukaryota</taxon>
        <taxon>Sar</taxon>
        <taxon>Alveolata</taxon>
        <taxon>Ciliophora</taxon>
        <taxon>Intramacronucleata</taxon>
        <taxon>Spirotrichea</taxon>
        <taxon>Stichotrichia</taxon>
        <taxon>Sporadotrichida</taxon>
        <taxon>Halteriidae</taxon>
        <taxon>Halteria</taxon>
    </lineage>
</organism>
<dbReference type="EMBL" id="RRYP01014617">
    <property type="protein sequence ID" value="TNV75887.1"/>
    <property type="molecule type" value="Genomic_DNA"/>
</dbReference>
<proteinExistence type="predicted"/>
<comment type="caution">
    <text evidence="1">The sequence shown here is derived from an EMBL/GenBank/DDBJ whole genome shotgun (WGS) entry which is preliminary data.</text>
</comment>
<sequence>MNSQAIQRKMTIRSLLTLSTCSGRYSRDAWHLFNEANRILNVIAWYPSHAKLRVFREVTFELNKITQNLLTEVMGYEQMCNSMKVQLQEAVSQVNESTRAINEQINAAQGIYSQALIQEYQAQKGKIQEVIKQNEISEQMMKQLATGKRVIEERLYVYWCYTKMGRYGLEEWNDAVYESSL</sequence>
<dbReference type="AlphaFoldDB" id="A0A8J8SYU4"/>